<reference evidence="1 2" key="1">
    <citation type="journal article" date="2019" name="Int. J. Syst. Evol. Microbiol.">
        <title>The Global Catalogue of Microorganisms (GCM) 10K type strain sequencing project: providing services to taxonomists for standard genome sequencing and annotation.</title>
        <authorList>
            <consortium name="The Broad Institute Genomics Platform"/>
            <consortium name="The Broad Institute Genome Sequencing Center for Infectious Disease"/>
            <person name="Wu L."/>
            <person name="Ma J."/>
        </authorList>
    </citation>
    <scope>NUCLEOTIDE SEQUENCE [LARGE SCALE GENOMIC DNA]</scope>
    <source>
        <strain evidence="1 2">JCM 14319</strain>
    </source>
</reference>
<sequence length="45" mass="4836">MVRDSRGYREAMNALALSPDEVDVLIEEVRASFPVNGGICEALAA</sequence>
<proteinExistence type="predicted"/>
<gene>
    <name evidence="1" type="ORF">GCM10009747_26520</name>
</gene>
<dbReference type="RefSeq" id="WP_232498695.1">
    <property type="nucleotide sequence ID" value="NZ_BAAANH010000005.1"/>
</dbReference>
<dbReference type="SUPFAM" id="SSF48613">
    <property type="entry name" value="Heme oxygenase-like"/>
    <property type="match status" value="1"/>
</dbReference>
<dbReference type="EMBL" id="BAAANH010000005">
    <property type="protein sequence ID" value="GAA1765107.1"/>
    <property type="molecule type" value="Genomic_DNA"/>
</dbReference>
<evidence type="ECO:0000313" key="2">
    <source>
        <dbReference type="Proteomes" id="UP001500506"/>
    </source>
</evidence>
<dbReference type="InterPro" id="IPR016084">
    <property type="entry name" value="Haem_Oase-like_multi-hlx"/>
</dbReference>
<dbReference type="Proteomes" id="UP001500506">
    <property type="component" value="Unassembled WGS sequence"/>
</dbReference>
<organism evidence="1 2">
    <name type="scientific">Agromyces humatus</name>
    <dbReference type="NCBI Taxonomy" id="279573"/>
    <lineage>
        <taxon>Bacteria</taxon>
        <taxon>Bacillati</taxon>
        <taxon>Actinomycetota</taxon>
        <taxon>Actinomycetes</taxon>
        <taxon>Micrococcales</taxon>
        <taxon>Microbacteriaceae</taxon>
        <taxon>Agromyces</taxon>
    </lineage>
</organism>
<comment type="caution">
    <text evidence="1">The sequence shown here is derived from an EMBL/GenBank/DDBJ whole genome shotgun (WGS) entry which is preliminary data.</text>
</comment>
<protein>
    <submittedName>
        <fullName evidence="1">Uncharacterized protein</fullName>
    </submittedName>
</protein>
<evidence type="ECO:0000313" key="1">
    <source>
        <dbReference type="EMBL" id="GAA1765107.1"/>
    </source>
</evidence>
<keyword evidence="2" id="KW-1185">Reference proteome</keyword>
<accession>A0ABN2KTF7</accession>
<name>A0ABN2KTF7_9MICO</name>